<feature type="transmembrane region" description="Helical" evidence="1">
    <location>
        <begin position="77"/>
        <end position="97"/>
    </location>
</feature>
<organism evidence="2 3">
    <name type="scientific">Prosthecobacter dejongeii</name>
    <dbReference type="NCBI Taxonomy" id="48465"/>
    <lineage>
        <taxon>Bacteria</taxon>
        <taxon>Pseudomonadati</taxon>
        <taxon>Verrucomicrobiota</taxon>
        <taxon>Verrucomicrobiia</taxon>
        <taxon>Verrucomicrobiales</taxon>
        <taxon>Verrucomicrobiaceae</taxon>
        <taxon>Prosthecobacter</taxon>
    </lineage>
</organism>
<sequence length="99" mass="10798">MSTPHILQIAAGIGLPTLAAIGLALASKTQHHAEALRCQALLKEEEQTQPATPPVKHRRQRVFFKELTDSQALFRDFAAALVLGLLFIACLILLGGWSR</sequence>
<accession>A0A7W7YJ38</accession>
<name>A0A7W7YJ38_9BACT</name>
<evidence type="ECO:0000256" key="1">
    <source>
        <dbReference type="SAM" id="Phobius"/>
    </source>
</evidence>
<dbReference type="RefSeq" id="WP_184206698.1">
    <property type="nucleotide sequence ID" value="NZ_JACHIF010000002.1"/>
</dbReference>
<comment type="caution">
    <text evidence="2">The sequence shown here is derived from an EMBL/GenBank/DDBJ whole genome shotgun (WGS) entry which is preliminary data.</text>
</comment>
<dbReference type="AlphaFoldDB" id="A0A7W7YJ38"/>
<dbReference type="Proteomes" id="UP000534294">
    <property type="component" value="Unassembled WGS sequence"/>
</dbReference>
<keyword evidence="1" id="KW-0812">Transmembrane</keyword>
<protein>
    <submittedName>
        <fullName evidence="2">Uncharacterized protein</fullName>
    </submittedName>
</protein>
<keyword evidence="3" id="KW-1185">Reference proteome</keyword>
<dbReference type="EMBL" id="JACHIF010000002">
    <property type="protein sequence ID" value="MBB5037123.1"/>
    <property type="molecule type" value="Genomic_DNA"/>
</dbReference>
<keyword evidence="1" id="KW-0472">Membrane</keyword>
<evidence type="ECO:0000313" key="3">
    <source>
        <dbReference type="Proteomes" id="UP000534294"/>
    </source>
</evidence>
<feature type="transmembrane region" description="Helical" evidence="1">
    <location>
        <begin position="6"/>
        <end position="27"/>
    </location>
</feature>
<keyword evidence="1" id="KW-1133">Transmembrane helix</keyword>
<proteinExistence type="predicted"/>
<gene>
    <name evidence="2" type="ORF">HNQ64_001365</name>
</gene>
<reference evidence="2 3" key="1">
    <citation type="submission" date="2020-08" db="EMBL/GenBank/DDBJ databases">
        <title>Genomic Encyclopedia of Type Strains, Phase IV (KMG-IV): sequencing the most valuable type-strain genomes for metagenomic binning, comparative biology and taxonomic classification.</title>
        <authorList>
            <person name="Goeker M."/>
        </authorList>
    </citation>
    <scope>NUCLEOTIDE SEQUENCE [LARGE SCALE GENOMIC DNA]</scope>
    <source>
        <strain evidence="2 3">DSM 12251</strain>
    </source>
</reference>
<evidence type="ECO:0000313" key="2">
    <source>
        <dbReference type="EMBL" id="MBB5037123.1"/>
    </source>
</evidence>